<dbReference type="InterPro" id="IPR009056">
    <property type="entry name" value="Cyt_c-like_dom"/>
</dbReference>
<evidence type="ECO:0000259" key="6">
    <source>
        <dbReference type="PROSITE" id="PS51007"/>
    </source>
</evidence>
<keyword evidence="7" id="KW-0808">Transferase</keyword>
<dbReference type="HOGENOM" id="CLU_028594_2_1_5"/>
<feature type="signal peptide" evidence="5">
    <location>
        <begin position="1"/>
        <end position="21"/>
    </location>
</feature>
<dbReference type="Proteomes" id="UP000032611">
    <property type="component" value="Chromosome"/>
</dbReference>
<keyword evidence="8" id="KW-1185">Reference proteome</keyword>
<evidence type="ECO:0000256" key="2">
    <source>
        <dbReference type="ARBA" id="ARBA00022723"/>
    </source>
</evidence>
<dbReference type="InterPro" id="IPR051459">
    <property type="entry name" value="Cytochrome_c-type_DH"/>
</dbReference>
<dbReference type="SUPFAM" id="SSF46626">
    <property type="entry name" value="Cytochrome c"/>
    <property type="match status" value="2"/>
</dbReference>
<dbReference type="Gene3D" id="1.10.760.10">
    <property type="entry name" value="Cytochrome c-like domain"/>
    <property type="match status" value="1"/>
</dbReference>
<feature type="chain" id="PRO_5002295417" evidence="5">
    <location>
        <begin position="22"/>
        <end position="301"/>
    </location>
</feature>
<protein>
    <submittedName>
        <fullName evidence="7">Diacylglycerol kinase</fullName>
    </submittedName>
</protein>
<name>A0A0D5LVL2_MAREN</name>
<dbReference type="GO" id="GO:0046872">
    <property type="term" value="F:metal ion binding"/>
    <property type="evidence" value="ECO:0007669"/>
    <property type="project" value="UniProtKB-KW"/>
</dbReference>
<proteinExistence type="predicted"/>
<evidence type="ECO:0000256" key="5">
    <source>
        <dbReference type="SAM" id="SignalP"/>
    </source>
</evidence>
<evidence type="ECO:0000256" key="4">
    <source>
        <dbReference type="PROSITE-ProRule" id="PRU00433"/>
    </source>
</evidence>
<dbReference type="PATRIC" id="fig|1486262.3.peg.4100"/>
<keyword evidence="7" id="KW-0418">Kinase</keyword>
<evidence type="ECO:0000313" key="8">
    <source>
        <dbReference type="Proteomes" id="UP000032611"/>
    </source>
</evidence>
<dbReference type="GO" id="GO:0009055">
    <property type="term" value="F:electron transfer activity"/>
    <property type="evidence" value="ECO:0007669"/>
    <property type="project" value="InterPro"/>
</dbReference>
<dbReference type="STRING" id="1486262.TM49_19820"/>
<keyword evidence="3 4" id="KW-0408">Iron</keyword>
<dbReference type="AlphaFoldDB" id="A0A0D5LVL2"/>
<dbReference type="KEGG" id="mey:TM49_19820"/>
<evidence type="ECO:0000313" key="7">
    <source>
        <dbReference type="EMBL" id="AJY47403.1"/>
    </source>
</evidence>
<sequence length="301" mass="32193">MKKLVVVVLIVAALFMGGAFAVAFTPAKLDPADFETLQAANVDNGEKVFWAGGCAGCHAAPGTTGEERLVLSGGLAIHSDFGTFYAPNISPDKSHGIGNWSLVDFANAVKKGIDRHGSNLYPSLPYTSYVRMKDQDVKDLHAYIGTLPPSPEPSKPHEIAFPFNLRPALSFWKLLYFVDKPRVELASSSPEVMRGQYLVEGPGHCGECHTPRNALGGPEYSKWLAGGPNPDGEGRIPDITPGSPDIGNWSAGEIADYLETGFTPDFDSAGGSMVEVQQNMSHLPRSDLEAIGAYLKAVPAH</sequence>
<organism evidence="7 8">
    <name type="scientific">Martelella endophytica</name>
    <dbReference type="NCBI Taxonomy" id="1486262"/>
    <lineage>
        <taxon>Bacteria</taxon>
        <taxon>Pseudomonadati</taxon>
        <taxon>Pseudomonadota</taxon>
        <taxon>Alphaproteobacteria</taxon>
        <taxon>Hyphomicrobiales</taxon>
        <taxon>Aurantimonadaceae</taxon>
        <taxon>Martelella</taxon>
    </lineage>
</organism>
<dbReference type="PANTHER" id="PTHR35008">
    <property type="entry name" value="BLL4482 PROTEIN-RELATED"/>
    <property type="match status" value="1"/>
</dbReference>
<dbReference type="PROSITE" id="PS51007">
    <property type="entry name" value="CYTC"/>
    <property type="match status" value="2"/>
</dbReference>
<feature type="domain" description="Cytochrome c" evidence="6">
    <location>
        <begin position="40"/>
        <end position="148"/>
    </location>
</feature>
<accession>A0A0D5LVL2</accession>
<keyword evidence="2 4" id="KW-0479">Metal-binding</keyword>
<evidence type="ECO:0000256" key="1">
    <source>
        <dbReference type="ARBA" id="ARBA00022617"/>
    </source>
</evidence>
<dbReference type="GO" id="GO:0016301">
    <property type="term" value="F:kinase activity"/>
    <property type="evidence" value="ECO:0007669"/>
    <property type="project" value="UniProtKB-KW"/>
</dbReference>
<feature type="domain" description="Cytochrome c" evidence="6">
    <location>
        <begin position="190"/>
        <end position="299"/>
    </location>
</feature>
<keyword evidence="1 4" id="KW-0349">Heme</keyword>
<dbReference type="InterPro" id="IPR036909">
    <property type="entry name" value="Cyt_c-like_dom_sf"/>
</dbReference>
<keyword evidence="5" id="KW-0732">Signal</keyword>
<dbReference type="Pfam" id="PF00034">
    <property type="entry name" value="Cytochrom_C"/>
    <property type="match status" value="1"/>
</dbReference>
<evidence type="ECO:0000256" key="3">
    <source>
        <dbReference type="ARBA" id="ARBA00023004"/>
    </source>
</evidence>
<dbReference type="EMBL" id="CP010803">
    <property type="protein sequence ID" value="AJY47403.1"/>
    <property type="molecule type" value="Genomic_DNA"/>
</dbReference>
<gene>
    <name evidence="7" type="ORF">TM49_19820</name>
</gene>
<reference evidence="7 8" key="1">
    <citation type="journal article" date="2015" name="Genome Announc.">
        <title>Complete genome sequence of Martelella endophytica YC6887, which has antifungal activity associated with a halophyte.</title>
        <authorList>
            <person name="Khan A."/>
            <person name="Khan H."/>
            <person name="Chung E.J."/>
            <person name="Hossain M.T."/>
            <person name="Chung Y.R."/>
        </authorList>
    </citation>
    <scope>NUCLEOTIDE SEQUENCE [LARGE SCALE GENOMIC DNA]</scope>
    <source>
        <strain evidence="7">YC6887</strain>
    </source>
</reference>
<dbReference type="PANTHER" id="PTHR35008:SF8">
    <property type="entry name" value="ALCOHOL DEHYDROGENASE CYTOCHROME C SUBUNIT"/>
    <property type="match status" value="1"/>
</dbReference>
<dbReference type="GO" id="GO:0020037">
    <property type="term" value="F:heme binding"/>
    <property type="evidence" value="ECO:0007669"/>
    <property type="project" value="InterPro"/>
</dbReference>